<comment type="similarity">
    <text evidence="1">Belongs to the class I-like SAM-binding methyltransferase superfamily. NNMT/PNMT/TEMT family.</text>
</comment>
<proteinExistence type="inferred from homology"/>
<evidence type="ECO:0000256" key="2">
    <source>
        <dbReference type="ARBA" id="ARBA00022603"/>
    </source>
</evidence>
<keyword evidence="2" id="KW-0489">Methyltransferase</keyword>
<dbReference type="Gene3D" id="3.40.50.150">
    <property type="entry name" value="Vaccinia Virus protein VP39"/>
    <property type="match status" value="1"/>
</dbReference>
<dbReference type="Proteomes" id="UP000663829">
    <property type="component" value="Unassembled WGS sequence"/>
</dbReference>
<protein>
    <submittedName>
        <fullName evidence="5">Uncharacterized protein</fullName>
    </submittedName>
</protein>
<dbReference type="PROSITE" id="PS51681">
    <property type="entry name" value="SAM_MT_NNMT_PNMT_TEMT"/>
    <property type="match status" value="1"/>
</dbReference>
<comment type="caution">
    <text evidence="5">The sequence shown here is derived from an EMBL/GenBank/DDBJ whole genome shotgun (WGS) entry which is preliminary data.</text>
</comment>
<evidence type="ECO:0000313" key="7">
    <source>
        <dbReference type="EMBL" id="CAF3893446.1"/>
    </source>
</evidence>
<evidence type="ECO:0000313" key="6">
    <source>
        <dbReference type="EMBL" id="CAF1260270.1"/>
    </source>
</evidence>
<accession>A0A814RA89</accession>
<dbReference type="EMBL" id="CAJOBA010038799">
    <property type="protein sequence ID" value="CAF4066997.1"/>
    <property type="molecule type" value="Genomic_DNA"/>
</dbReference>
<dbReference type="Proteomes" id="UP000682733">
    <property type="component" value="Unassembled WGS sequence"/>
</dbReference>
<dbReference type="Proteomes" id="UP000677228">
    <property type="component" value="Unassembled WGS sequence"/>
</dbReference>
<dbReference type="EMBL" id="CAJNOK010017242">
    <property type="protein sequence ID" value="CAF1260270.1"/>
    <property type="molecule type" value="Genomic_DNA"/>
</dbReference>
<sequence length="286" mass="33614">MRLNFRISSSLSRMANSTNKNDVQKDYDDKFNTFNYLKYYMVQNHNLSPTIPYKYWLLPTVKVLEQFADRLMGKQRVLEFGGGPVLWPSFLLAQYFHEIWFCDYTPSNLIAVQNFLDRTADAHNWIPFFEYLLKPSDDLQQRDDKLRQALRNGRLFRCDVNSDNLLIEQENGIMQFDMIFSRLCLEAACTTYLMYKRTIKRLADMLKPDGMILMNAGRNETFYMIGNEKFWVLALNEENITQAFIDGGLSKPHFIIEQVSYENVKNPTSDCDARMVFYAFKSNTNS</sequence>
<gene>
    <name evidence="5" type="ORF">GPM918_LOCUS20129</name>
    <name evidence="6" type="ORF">OVA965_LOCUS26696</name>
    <name evidence="7" type="ORF">SRO942_LOCUS20126</name>
    <name evidence="8" type="ORF">TMI583_LOCUS27440</name>
</gene>
<reference evidence="5" key="1">
    <citation type="submission" date="2021-02" db="EMBL/GenBank/DDBJ databases">
        <authorList>
            <person name="Nowell W R."/>
        </authorList>
    </citation>
    <scope>NUCLEOTIDE SEQUENCE</scope>
</reference>
<evidence type="ECO:0000256" key="1">
    <source>
        <dbReference type="ARBA" id="ARBA00007996"/>
    </source>
</evidence>
<dbReference type="GO" id="GO:0032259">
    <property type="term" value="P:methylation"/>
    <property type="evidence" value="ECO:0007669"/>
    <property type="project" value="UniProtKB-KW"/>
</dbReference>
<keyword evidence="3" id="KW-0808">Transferase</keyword>
<dbReference type="GO" id="GO:0008170">
    <property type="term" value="F:N-methyltransferase activity"/>
    <property type="evidence" value="ECO:0007669"/>
    <property type="project" value="TreeGrafter"/>
</dbReference>
<evidence type="ECO:0000313" key="5">
    <source>
        <dbReference type="EMBL" id="CAF1129754.1"/>
    </source>
</evidence>
<evidence type="ECO:0000313" key="8">
    <source>
        <dbReference type="EMBL" id="CAF4066997.1"/>
    </source>
</evidence>
<dbReference type="PANTHER" id="PTHR10867:SF17">
    <property type="entry name" value="NICOTINAMIDE N-METHYLTRANSFERASE"/>
    <property type="match status" value="1"/>
</dbReference>
<dbReference type="EMBL" id="CAJOBC010006279">
    <property type="protein sequence ID" value="CAF3893446.1"/>
    <property type="molecule type" value="Genomic_DNA"/>
</dbReference>
<organism evidence="5 9">
    <name type="scientific">Didymodactylos carnosus</name>
    <dbReference type="NCBI Taxonomy" id="1234261"/>
    <lineage>
        <taxon>Eukaryota</taxon>
        <taxon>Metazoa</taxon>
        <taxon>Spiralia</taxon>
        <taxon>Gnathifera</taxon>
        <taxon>Rotifera</taxon>
        <taxon>Eurotatoria</taxon>
        <taxon>Bdelloidea</taxon>
        <taxon>Philodinida</taxon>
        <taxon>Philodinidae</taxon>
        <taxon>Didymodactylos</taxon>
    </lineage>
</organism>
<keyword evidence="4" id="KW-0949">S-adenosyl-L-methionine</keyword>
<dbReference type="AlphaFoldDB" id="A0A814RA89"/>
<dbReference type="OrthoDB" id="10050085at2759"/>
<dbReference type="EMBL" id="CAJNOQ010006279">
    <property type="protein sequence ID" value="CAF1129754.1"/>
    <property type="molecule type" value="Genomic_DNA"/>
</dbReference>
<dbReference type="InterPro" id="IPR029063">
    <property type="entry name" value="SAM-dependent_MTases_sf"/>
</dbReference>
<evidence type="ECO:0000256" key="4">
    <source>
        <dbReference type="ARBA" id="ARBA00022691"/>
    </source>
</evidence>
<dbReference type="Proteomes" id="UP000681722">
    <property type="component" value="Unassembled WGS sequence"/>
</dbReference>
<evidence type="ECO:0000313" key="9">
    <source>
        <dbReference type="Proteomes" id="UP000663829"/>
    </source>
</evidence>
<dbReference type="GO" id="GO:0005829">
    <property type="term" value="C:cytosol"/>
    <property type="evidence" value="ECO:0007669"/>
    <property type="project" value="TreeGrafter"/>
</dbReference>
<keyword evidence="9" id="KW-1185">Reference proteome</keyword>
<dbReference type="InterPro" id="IPR000940">
    <property type="entry name" value="NNMT_TEMT_trans"/>
</dbReference>
<dbReference type="SUPFAM" id="SSF53335">
    <property type="entry name" value="S-adenosyl-L-methionine-dependent methyltransferases"/>
    <property type="match status" value="1"/>
</dbReference>
<evidence type="ECO:0000256" key="3">
    <source>
        <dbReference type="ARBA" id="ARBA00022679"/>
    </source>
</evidence>
<dbReference type="Pfam" id="PF01234">
    <property type="entry name" value="NNMT_PNMT_TEMT"/>
    <property type="match status" value="1"/>
</dbReference>
<dbReference type="PANTHER" id="PTHR10867">
    <property type="entry name" value="NNMT/PNMT/TEMT FAMILY MEMBER"/>
    <property type="match status" value="1"/>
</dbReference>
<name>A0A814RA89_9BILA</name>